<keyword evidence="3" id="KW-0732">Signal</keyword>
<dbReference type="OrthoDB" id="3261505at2759"/>
<feature type="compositionally biased region" description="Gly residues" evidence="1">
    <location>
        <begin position="258"/>
        <end position="269"/>
    </location>
</feature>
<dbReference type="STRING" id="231916.A0A409VBT0"/>
<proteinExistence type="predicted"/>
<evidence type="ECO:0000256" key="2">
    <source>
        <dbReference type="SAM" id="Phobius"/>
    </source>
</evidence>
<protein>
    <recommendedName>
        <fullName evidence="6">Mid2 domain-containing protein</fullName>
    </recommendedName>
</protein>
<evidence type="ECO:0000256" key="1">
    <source>
        <dbReference type="SAM" id="MobiDB-lite"/>
    </source>
</evidence>
<feature type="region of interest" description="Disordered" evidence="1">
    <location>
        <begin position="289"/>
        <end position="330"/>
    </location>
</feature>
<name>A0A409VBT0_9AGAR</name>
<comment type="caution">
    <text evidence="4">The sequence shown here is derived from an EMBL/GenBank/DDBJ whole genome shotgun (WGS) entry which is preliminary data.</text>
</comment>
<feature type="signal peptide" evidence="3">
    <location>
        <begin position="1"/>
        <end position="23"/>
    </location>
</feature>
<feature type="region of interest" description="Disordered" evidence="1">
    <location>
        <begin position="224"/>
        <end position="276"/>
    </location>
</feature>
<keyword evidence="5" id="KW-1185">Reference proteome</keyword>
<accession>A0A409VBT0</accession>
<dbReference type="AlphaFoldDB" id="A0A409VBT0"/>
<keyword evidence="2" id="KW-0472">Membrane</keyword>
<feature type="compositionally biased region" description="Low complexity" evidence="1">
    <location>
        <begin position="69"/>
        <end position="138"/>
    </location>
</feature>
<sequence length="330" mass="33547">MFSSRTLVPLFVYLSILLSFADAHDVPLVKRDHANLNMKRILKKRAPLPDVILPTFGQVAGAGAIPSVSSTSSASETSATSSATSSSAAESSASSTSASSSAASSSAASSSSASSSASSSSASSSSISSTSSSTKAAAPTPTLNLTNAPAPVSTVTPTFTATATTNVAAADTAIPAPLSGVAKTKSTTLTVIIAIAASVGGVFILWTIFRKWKLSSSKKFDDRLKPIDWQPTTGEDDVIPSHRRVPSGSSFHSAGHSSNGGSGRNGGGFAPLDHDFTAGPSHANNIGGYADLARASSPNPGMQELSRGPSFNRGYDQGVPLHHQSGYPRY</sequence>
<organism evidence="4 5">
    <name type="scientific">Gymnopilus dilepis</name>
    <dbReference type="NCBI Taxonomy" id="231916"/>
    <lineage>
        <taxon>Eukaryota</taxon>
        <taxon>Fungi</taxon>
        <taxon>Dikarya</taxon>
        <taxon>Basidiomycota</taxon>
        <taxon>Agaricomycotina</taxon>
        <taxon>Agaricomycetes</taxon>
        <taxon>Agaricomycetidae</taxon>
        <taxon>Agaricales</taxon>
        <taxon>Agaricineae</taxon>
        <taxon>Hymenogastraceae</taxon>
        <taxon>Gymnopilus</taxon>
    </lineage>
</organism>
<evidence type="ECO:0008006" key="6">
    <source>
        <dbReference type="Google" id="ProtNLM"/>
    </source>
</evidence>
<reference evidence="4 5" key="1">
    <citation type="journal article" date="2018" name="Evol. Lett.">
        <title>Horizontal gene cluster transfer increased hallucinogenic mushroom diversity.</title>
        <authorList>
            <person name="Reynolds H.T."/>
            <person name="Vijayakumar V."/>
            <person name="Gluck-Thaler E."/>
            <person name="Korotkin H.B."/>
            <person name="Matheny P.B."/>
            <person name="Slot J.C."/>
        </authorList>
    </citation>
    <scope>NUCLEOTIDE SEQUENCE [LARGE SCALE GENOMIC DNA]</scope>
    <source>
        <strain evidence="4 5">SRW20</strain>
    </source>
</reference>
<dbReference type="EMBL" id="NHYE01005666">
    <property type="protein sequence ID" value="PPQ64474.1"/>
    <property type="molecule type" value="Genomic_DNA"/>
</dbReference>
<evidence type="ECO:0000313" key="5">
    <source>
        <dbReference type="Proteomes" id="UP000284706"/>
    </source>
</evidence>
<evidence type="ECO:0000313" key="4">
    <source>
        <dbReference type="EMBL" id="PPQ64474.1"/>
    </source>
</evidence>
<feature type="compositionally biased region" description="Low complexity" evidence="1">
    <location>
        <begin position="247"/>
        <end position="257"/>
    </location>
</feature>
<dbReference type="Proteomes" id="UP000284706">
    <property type="component" value="Unassembled WGS sequence"/>
</dbReference>
<evidence type="ECO:0000256" key="3">
    <source>
        <dbReference type="SAM" id="SignalP"/>
    </source>
</evidence>
<dbReference type="InParanoid" id="A0A409VBT0"/>
<feature type="region of interest" description="Disordered" evidence="1">
    <location>
        <begin position="67"/>
        <end position="151"/>
    </location>
</feature>
<feature type="chain" id="PRO_5019434221" description="Mid2 domain-containing protein" evidence="3">
    <location>
        <begin position="24"/>
        <end position="330"/>
    </location>
</feature>
<feature type="transmembrane region" description="Helical" evidence="2">
    <location>
        <begin position="189"/>
        <end position="209"/>
    </location>
</feature>
<keyword evidence="2" id="KW-1133">Transmembrane helix</keyword>
<keyword evidence="2" id="KW-0812">Transmembrane</keyword>
<gene>
    <name evidence="4" type="ORF">CVT26_002013</name>
</gene>